<dbReference type="SMART" id="SM00042">
    <property type="entry name" value="CUB"/>
    <property type="match status" value="1"/>
</dbReference>
<dbReference type="CDD" id="cd00057">
    <property type="entry name" value="FA58C"/>
    <property type="match status" value="1"/>
</dbReference>
<evidence type="ECO:0000256" key="14">
    <source>
        <dbReference type="SAM" id="MobiDB-lite"/>
    </source>
</evidence>
<dbReference type="SUPFAM" id="SSF49854">
    <property type="entry name" value="Spermadhesin, CUB domain"/>
    <property type="match status" value="1"/>
</dbReference>
<evidence type="ECO:0000256" key="7">
    <source>
        <dbReference type="ARBA" id="ARBA00022737"/>
    </source>
</evidence>
<dbReference type="Gene3D" id="2.60.120.290">
    <property type="entry name" value="Spermadhesin, CUB domain"/>
    <property type="match status" value="1"/>
</dbReference>
<evidence type="ECO:0000259" key="17">
    <source>
        <dbReference type="PROSITE" id="PS50022"/>
    </source>
</evidence>
<dbReference type="InterPro" id="IPR050633">
    <property type="entry name" value="Neuropilin_MCO_CoagFactor"/>
</dbReference>
<dbReference type="PANTHER" id="PTHR46806:SF5">
    <property type="entry name" value="F5_8 TYPE C DOMAIN-CONTAINING PROTEIN"/>
    <property type="match status" value="1"/>
</dbReference>
<evidence type="ECO:0000313" key="20">
    <source>
        <dbReference type="Proteomes" id="UP000838412"/>
    </source>
</evidence>
<feature type="domain" description="EGF-like" evidence="18">
    <location>
        <begin position="191"/>
        <end position="227"/>
    </location>
</feature>
<dbReference type="Gene3D" id="2.60.120.260">
    <property type="entry name" value="Galactose-binding domain-like"/>
    <property type="match status" value="1"/>
</dbReference>
<dbReference type="CDD" id="cd00054">
    <property type="entry name" value="EGF_CA"/>
    <property type="match status" value="2"/>
</dbReference>
<dbReference type="PROSITE" id="PS50026">
    <property type="entry name" value="EGF_3"/>
    <property type="match status" value="2"/>
</dbReference>
<dbReference type="InterPro" id="IPR000859">
    <property type="entry name" value="CUB_dom"/>
</dbReference>
<gene>
    <name evidence="19" type="primary">EDIL3</name>
    <name evidence="19" type="ORF">BLAG_LOCUS19751</name>
</gene>
<keyword evidence="12" id="KW-0325">Glycoprotein</keyword>
<dbReference type="SUPFAM" id="SSF49785">
    <property type="entry name" value="Galactose-binding domain-like"/>
    <property type="match status" value="1"/>
</dbReference>
<dbReference type="PROSITE" id="PS00022">
    <property type="entry name" value="EGF_1"/>
    <property type="match status" value="2"/>
</dbReference>
<dbReference type="PROSITE" id="PS01180">
    <property type="entry name" value="CUB"/>
    <property type="match status" value="1"/>
</dbReference>
<dbReference type="GO" id="GO:0005509">
    <property type="term" value="F:calcium ion binding"/>
    <property type="evidence" value="ECO:0007669"/>
    <property type="project" value="InterPro"/>
</dbReference>
<evidence type="ECO:0000256" key="6">
    <source>
        <dbReference type="ARBA" id="ARBA00022692"/>
    </source>
</evidence>
<dbReference type="InterPro" id="IPR008979">
    <property type="entry name" value="Galactose-bd-like_sf"/>
</dbReference>
<feature type="domain" description="EGF-like" evidence="18">
    <location>
        <begin position="152"/>
        <end position="188"/>
    </location>
</feature>
<dbReference type="PROSITE" id="PS01286">
    <property type="entry name" value="FA58C_2"/>
    <property type="match status" value="1"/>
</dbReference>
<evidence type="ECO:0000256" key="5">
    <source>
        <dbReference type="ARBA" id="ARBA00022536"/>
    </source>
</evidence>
<dbReference type="CDD" id="cd00041">
    <property type="entry name" value="CUB"/>
    <property type="match status" value="1"/>
</dbReference>
<dbReference type="OrthoDB" id="5957927at2759"/>
<keyword evidence="11 13" id="KW-1015">Disulfide bond</keyword>
<feature type="domain" description="F5/8 type C" evidence="17">
    <location>
        <begin position="233"/>
        <end position="377"/>
    </location>
</feature>
<dbReference type="Pfam" id="PF00754">
    <property type="entry name" value="F5_F8_type_C"/>
    <property type="match status" value="1"/>
</dbReference>
<dbReference type="SMART" id="SM00179">
    <property type="entry name" value="EGF_CA"/>
    <property type="match status" value="2"/>
</dbReference>
<accession>A0A8J9ZZZ0</accession>
<feature type="disulfide bond" evidence="13">
    <location>
        <begin position="178"/>
        <end position="187"/>
    </location>
</feature>
<dbReference type="AlphaFoldDB" id="A0A8J9ZZZ0"/>
<dbReference type="GO" id="GO:0005576">
    <property type="term" value="C:extracellular region"/>
    <property type="evidence" value="ECO:0007669"/>
    <property type="project" value="UniProtKB-SubCell"/>
</dbReference>
<evidence type="ECO:0000256" key="4">
    <source>
        <dbReference type="ARBA" id="ARBA00022525"/>
    </source>
</evidence>
<protein>
    <submittedName>
        <fullName evidence="19">EDIL3 protein</fullName>
    </submittedName>
</protein>
<dbReference type="GO" id="GO:0005886">
    <property type="term" value="C:plasma membrane"/>
    <property type="evidence" value="ECO:0007669"/>
    <property type="project" value="TreeGrafter"/>
</dbReference>
<evidence type="ECO:0000256" key="10">
    <source>
        <dbReference type="ARBA" id="ARBA00023136"/>
    </source>
</evidence>
<dbReference type="Pfam" id="PF00431">
    <property type="entry name" value="CUB"/>
    <property type="match status" value="1"/>
</dbReference>
<dbReference type="FunFam" id="2.10.25.10:FF:000045">
    <property type="entry name" value="Slit guidance ligand 2"/>
    <property type="match status" value="1"/>
</dbReference>
<feature type="transmembrane region" description="Helical" evidence="15">
    <location>
        <begin position="494"/>
        <end position="517"/>
    </location>
</feature>
<proteinExistence type="predicted"/>
<name>A0A8J9ZZZ0_BRALA</name>
<dbReference type="SUPFAM" id="SSF57196">
    <property type="entry name" value="EGF/Laminin"/>
    <property type="match status" value="2"/>
</dbReference>
<evidence type="ECO:0000256" key="2">
    <source>
        <dbReference type="ARBA" id="ARBA00004479"/>
    </source>
</evidence>
<evidence type="ECO:0000256" key="13">
    <source>
        <dbReference type="PROSITE-ProRule" id="PRU00076"/>
    </source>
</evidence>
<dbReference type="InterPro" id="IPR001881">
    <property type="entry name" value="EGF-like_Ca-bd_dom"/>
</dbReference>
<evidence type="ECO:0000256" key="9">
    <source>
        <dbReference type="ARBA" id="ARBA00022989"/>
    </source>
</evidence>
<dbReference type="PANTHER" id="PTHR46806">
    <property type="entry name" value="F5/8 TYPE C DOMAIN-CONTAINING PROTEIN"/>
    <property type="match status" value="1"/>
</dbReference>
<feature type="compositionally biased region" description="Polar residues" evidence="14">
    <location>
        <begin position="441"/>
        <end position="454"/>
    </location>
</feature>
<evidence type="ECO:0000256" key="11">
    <source>
        <dbReference type="ARBA" id="ARBA00023157"/>
    </source>
</evidence>
<dbReference type="SMART" id="SM00181">
    <property type="entry name" value="EGF"/>
    <property type="match status" value="2"/>
</dbReference>
<feature type="region of interest" description="Disordered" evidence="14">
    <location>
        <begin position="424"/>
        <end position="487"/>
    </location>
</feature>
<evidence type="ECO:0000259" key="18">
    <source>
        <dbReference type="PROSITE" id="PS50026"/>
    </source>
</evidence>
<keyword evidence="4" id="KW-0964">Secreted</keyword>
<keyword evidence="9 15" id="KW-1133">Transmembrane helix</keyword>
<keyword evidence="5 13" id="KW-0245">EGF-like domain</keyword>
<comment type="subcellular location">
    <subcellularLocation>
        <location evidence="1">Endomembrane system</location>
        <topology evidence="1">Peripheral membrane protein</topology>
    </subcellularLocation>
    <subcellularLocation>
        <location evidence="2">Membrane</location>
        <topology evidence="2">Single-pass type I membrane protein</topology>
    </subcellularLocation>
    <subcellularLocation>
        <location evidence="3">Secreted</location>
    </subcellularLocation>
</comment>
<evidence type="ECO:0000256" key="1">
    <source>
        <dbReference type="ARBA" id="ARBA00004184"/>
    </source>
</evidence>
<evidence type="ECO:0000256" key="12">
    <source>
        <dbReference type="ARBA" id="ARBA00023180"/>
    </source>
</evidence>
<reference evidence="19" key="1">
    <citation type="submission" date="2022-01" db="EMBL/GenBank/DDBJ databases">
        <authorList>
            <person name="Braso-Vives M."/>
        </authorList>
    </citation>
    <scope>NUCLEOTIDE SEQUENCE</scope>
</reference>
<dbReference type="EMBL" id="OV696690">
    <property type="protein sequence ID" value="CAH1265973.1"/>
    <property type="molecule type" value="Genomic_DNA"/>
</dbReference>
<feature type="disulfide bond" evidence="13">
    <location>
        <begin position="217"/>
        <end position="226"/>
    </location>
</feature>
<dbReference type="PROSITE" id="PS01186">
    <property type="entry name" value="EGF_2"/>
    <property type="match status" value="1"/>
</dbReference>
<evidence type="ECO:0000313" key="19">
    <source>
        <dbReference type="EMBL" id="CAH1265973.1"/>
    </source>
</evidence>
<dbReference type="SMART" id="SM00231">
    <property type="entry name" value="FA58C"/>
    <property type="match status" value="1"/>
</dbReference>
<dbReference type="FunFam" id="2.10.25.10:FF:000143">
    <property type="entry name" value="Protein crumbs 1"/>
    <property type="match status" value="1"/>
</dbReference>
<dbReference type="PROSITE" id="PS01285">
    <property type="entry name" value="FA58C_1"/>
    <property type="match status" value="1"/>
</dbReference>
<keyword evidence="7" id="KW-0677">Repeat</keyword>
<evidence type="ECO:0000259" key="16">
    <source>
        <dbReference type="PROSITE" id="PS01180"/>
    </source>
</evidence>
<organism evidence="19 20">
    <name type="scientific">Branchiostoma lanceolatum</name>
    <name type="common">Common lancelet</name>
    <name type="synonym">Amphioxus lanceolatum</name>
    <dbReference type="NCBI Taxonomy" id="7740"/>
    <lineage>
        <taxon>Eukaryota</taxon>
        <taxon>Metazoa</taxon>
        <taxon>Chordata</taxon>
        <taxon>Cephalochordata</taxon>
        <taxon>Leptocardii</taxon>
        <taxon>Amphioxiformes</taxon>
        <taxon>Branchiostomatidae</taxon>
        <taxon>Branchiostoma</taxon>
    </lineage>
</organism>
<sequence>MIPYCDYHVVGLLMLMTVGPLGAMGQDCGGALNKDSPTRNFTSPNYPGPIPARTTCEWIIEAPMGQVQLQFDYFTFAPSTFGCTDFNSYVSMNDGSSTSAPSLGQYCGDENGIYAPPAVVMSSSGSLLVRFYSGGFGLTSGQGFIATFSFPDHADCTAVVCQNGGTCTDTPNGYNCSCATGFTGLQCETVDVDYCASSPCANGGTCVDGTAGFQCLCTSEYVGTRCQVLKSSCLLPLGMANGDIEDSQISASTETPLFEAYKGRLNGPRAWQPDVVNTNQWLQVNFNNRTIITGIQTQGLWGGHVKSYRLLYGDTENDLSAYQETGSNSGKVFSANSDGPTVVSNDLDHAITTAIIRVNPQDYTTAFIRLRIELLGCEDNIGVISNNCCNNAWWRNYRGNNSTTYNNCCCNNNNKNSNVAYGRNVGDSKNNSTKPMVETSAKVTTMKTSTPLSVKTTKPELKKTTESNSKFTTGAKDGGKVEQSGGSGGGGNTAVFAAAGAAGGVVVLVGVGVTVFICRRRGRNSEACGVPMEHLGKSNIDPKPFIVCVHIYRDNTGAEVAIGNPLYGAINDPNKLGLAVNDSCA</sequence>
<evidence type="ECO:0000256" key="15">
    <source>
        <dbReference type="SAM" id="Phobius"/>
    </source>
</evidence>
<dbReference type="GO" id="GO:0038023">
    <property type="term" value="F:signaling receptor activity"/>
    <property type="evidence" value="ECO:0007669"/>
    <property type="project" value="TreeGrafter"/>
</dbReference>
<dbReference type="Proteomes" id="UP000838412">
    <property type="component" value="Chromosome 5"/>
</dbReference>
<evidence type="ECO:0000256" key="3">
    <source>
        <dbReference type="ARBA" id="ARBA00004613"/>
    </source>
</evidence>
<dbReference type="PROSITE" id="PS50022">
    <property type="entry name" value="FA58C_3"/>
    <property type="match status" value="1"/>
</dbReference>
<dbReference type="InterPro" id="IPR000421">
    <property type="entry name" value="FA58C"/>
</dbReference>
<dbReference type="InterPro" id="IPR000152">
    <property type="entry name" value="EGF-type_Asp/Asn_hydroxyl_site"/>
</dbReference>
<keyword evidence="20" id="KW-1185">Reference proteome</keyword>
<keyword evidence="6 15" id="KW-0812">Transmembrane</keyword>
<dbReference type="InterPro" id="IPR035914">
    <property type="entry name" value="Sperma_CUB_dom_sf"/>
</dbReference>
<keyword evidence="8" id="KW-0130">Cell adhesion</keyword>
<keyword evidence="10 15" id="KW-0472">Membrane</keyword>
<dbReference type="Pfam" id="PF00008">
    <property type="entry name" value="EGF"/>
    <property type="match status" value="2"/>
</dbReference>
<evidence type="ECO:0000256" key="8">
    <source>
        <dbReference type="ARBA" id="ARBA00022889"/>
    </source>
</evidence>
<feature type="domain" description="CUB" evidence="16">
    <location>
        <begin position="28"/>
        <end position="151"/>
    </location>
</feature>
<comment type="caution">
    <text evidence="13">Lacks conserved residue(s) required for the propagation of feature annotation.</text>
</comment>
<dbReference type="GO" id="GO:0012505">
    <property type="term" value="C:endomembrane system"/>
    <property type="evidence" value="ECO:0007669"/>
    <property type="project" value="UniProtKB-SubCell"/>
</dbReference>
<dbReference type="GO" id="GO:0007399">
    <property type="term" value="P:nervous system development"/>
    <property type="evidence" value="ECO:0007669"/>
    <property type="project" value="UniProtKB-ARBA"/>
</dbReference>
<dbReference type="InterPro" id="IPR000742">
    <property type="entry name" value="EGF"/>
</dbReference>
<dbReference type="PROSITE" id="PS00010">
    <property type="entry name" value="ASX_HYDROXYL"/>
    <property type="match status" value="2"/>
</dbReference>
<dbReference type="GO" id="GO:0007155">
    <property type="term" value="P:cell adhesion"/>
    <property type="evidence" value="ECO:0007669"/>
    <property type="project" value="UniProtKB-KW"/>
</dbReference>
<dbReference type="Gene3D" id="2.10.25.10">
    <property type="entry name" value="Laminin"/>
    <property type="match status" value="2"/>
</dbReference>